<evidence type="ECO:0000313" key="3">
    <source>
        <dbReference type="Proteomes" id="UP001251948"/>
    </source>
</evidence>
<dbReference type="Proteomes" id="UP001251948">
    <property type="component" value="Unassembled WGS sequence"/>
</dbReference>
<feature type="transmembrane region" description="Helical" evidence="1">
    <location>
        <begin position="42"/>
        <end position="61"/>
    </location>
</feature>
<dbReference type="RefSeq" id="WP_312563021.1">
    <property type="nucleotide sequence ID" value="NZ_JAVSKO010000005.1"/>
</dbReference>
<dbReference type="AlphaFoldDB" id="A0AAJ2JDS7"/>
<sequence length="90" mass="9718">MNPSQAETIASTVMQPDDRRAEIAAQQQAQAQAQQLKRQRKAAAIGLIGMAAGALIAGQSGLPWVKGLLYGGVPTFFIARIWLDRRALCR</sequence>
<organism evidence="2 3">
    <name type="scientific">Stenotrophomonas maltophilia</name>
    <name type="common">Pseudomonas maltophilia</name>
    <name type="synonym">Xanthomonas maltophilia</name>
    <dbReference type="NCBI Taxonomy" id="40324"/>
    <lineage>
        <taxon>Bacteria</taxon>
        <taxon>Pseudomonadati</taxon>
        <taxon>Pseudomonadota</taxon>
        <taxon>Gammaproteobacteria</taxon>
        <taxon>Lysobacterales</taxon>
        <taxon>Lysobacteraceae</taxon>
        <taxon>Stenotrophomonas</taxon>
        <taxon>Stenotrophomonas maltophilia group</taxon>
    </lineage>
</organism>
<comment type="caution">
    <text evidence="2">The sequence shown here is derived from an EMBL/GenBank/DDBJ whole genome shotgun (WGS) entry which is preliminary data.</text>
</comment>
<keyword evidence="1" id="KW-1133">Transmembrane helix</keyword>
<reference evidence="2" key="1">
    <citation type="submission" date="2023-07" db="EMBL/GenBank/DDBJ databases">
        <title>Comparative genomics of clinical Stenotrophomonas maltophilia isolates reveals regions of diversity which correlate with colonization and persistence in vivo.</title>
        <authorList>
            <person name="Mcdaniel M.S."/>
            <person name="Swords W.E."/>
            <person name="Sumpter N.A."/>
            <person name="Lindgren N.R."/>
            <person name="Billiot C.E."/>
        </authorList>
    </citation>
    <scope>NUCLEOTIDE SEQUENCE</scope>
    <source>
        <strain evidence="2">Ism4</strain>
    </source>
</reference>
<gene>
    <name evidence="2" type="ORF">ROV92_14705</name>
</gene>
<feature type="transmembrane region" description="Helical" evidence="1">
    <location>
        <begin position="67"/>
        <end position="83"/>
    </location>
</feature>
<evidence type="ECO:0008006" key="4">
    <source>
        <dbReference type="Google" id="ProtNLM"/>
    </source>
</evidence>
<protein>
    <recommendedName>
        <fullName evidence="4">Transmembrane protein</fullName>
    </recommendedName>
</protein>
<accession>A0AAJ2JDS7</accession>
<dbReference type="EMBL" id="JAVSKO010000005">
    <property type="protein sequence ID" value="MDT3469232.1"/>
    <property type="molecule type" value="Genomic_DNA"/>
</dbReference>
<name>A0AAJ2JDS7_STEMA</name>
<evidence type="ECO:0000256" key="1">
    <source>
        <dbReference type="SAM" id="Phobius"/>
    </source>
</evidence>
<keyword evidence="1" id="KW-0812">Transmembrane</keyword>
<evidence type="ECO:0000313" key="2">
    <source>
        <dbReference type="EMBL" id="MDT3469232.1"/>
    </source>
</evidence>
<proteinExistence type="predicted"/>
<keyword evidence="1" id="KW-0472">Membrane</keyword>